<evidence type="ECO:0000256" key="5">
    <source>
        <dbReference type="ARBA" id="ARBA00022801"/>
    </source>
</evidence>
<dbReference type="PROSITE" id="PS50885">
    <property type="entry name" value="HAMP"/>
    <property type="match status" value="1"/>
</dbReference>
<comment type="caution">
    <text evidence="8">The sequence shown here is derived from an EMBL/GenBank/DDBJ whole genome shotgun (WGS) entry which is preliminary data.</text>
</comment>
<keyword evidence="3" id="KW-0808">Transferase</keyword>
<dbReference type="Pfam" id="PF22673">
    <property type="entry name" value="MCP-like_PDC_1"/>
    <property type="match status" value="1"/>
</dbReference>
<feature type="domain" description="HAMP" evidence="7">
    <location>
        <begin position="313"/>
        <end position="366"/>
    </location>
</feature>
<dbReference type="Gene3D" id="3.30.450.20">
    <property type="entry name" value="PAS domain"/>
    <property type="match status" value="1"/>
</dbReference>
<dbReference type="SMART" id="SM00304">
    <property type="entry name" value="HAMP"/>
    <property type="match status" value="1"/>
</dbReference>
<dbReference type="SUPFAM" id="SSF55874">
    <property type="entry name" value="ATPase domain of HSP90 chaperone/DNA topoisomerase II/histidine kinase"/>
    <property type="match status" value="1"/>
</dbReference>
<evidence type="ECO:0000313" key="8">
    <source>
        <dbReference type="EMBL" id="RDI98028.1"/>
    </source>
</evidence>
<keyword evidence="4" id="KW-0418">Kinase</keyword>
<dbReference type="CDD" id="cd18774">
    <property type="entry name" value="PDC2_HK_sensor"/>
    <property type="match status" value="1"/>
</dbReference>
<dbReference type="InterPro" id="IPR036890">
    <property type="entry name" value="HATPase_C_sf"/>
</dbReference>
<dbReference type="CDD" id="cd06225">
    <property type="entry name" value="HAMP"/>
    <property type="match status" value="1"/>
</dbReference>
<keyword evidence="6" id="KW-0812">Transmembrane</keyword>
<dbReference type="SMART" id="SM00331">
    <property type="entry name" value="PP2C_SIG"/>
    <property type="match status" value="1"/>
</dbReference>
<dbReference type="PANTHER" id="PTHR43156">
    <property type="entry name" value="STAGE II SPORULATION PROTEIN E-RELATED"/>
    <property type="match status" value="1"/>
</dbReference>
<dbReference type="Pfam" id="PF07228">
    <property type="entry name" value="SpoIIE"/>
    <property type="match status" value="1"/>
</dbReference>
<evidence type="ECO:0000256" key="3">
    <source>
        <dbReference type="ARBA" id="ARBA00022679"/>
    </source>
</evidence>
<gene>
    <name evidence="8" type="ORF">DVT68_13160</name>
</gene>
<keyword evidence="9" id="KW-1185">Reference proteome</keyword>
<evidence type="ECO:0000256" key="4">
    <source>
        <dbReference type="ARBA" id="ARBA00022777"/>
    </source>
</evidence>
<dbReference type="PANTHER" id="PTHR43156:SF2">
    <property type="entry name" value="STAGE II SPORULATION PROTEIN E"/>
    <property type="match status" value="1"/>
</dbReference>
<feature type="transmembrane region" description="Helical" evidence="6">
    <location>
        <begin position="289"/>
        <end position="312"/>
    </location>
</feature>
<reference evidence="8 9" key="1">
    <citation type="submission" date="2018-07" db="EMBL/GenBank/DDBJ databases">
        <title>Dyella solisilvae sp. nov., isolated from the pine and broad-leaved mixed forest soil.</title>
        <authorList>
            <person name="Gao Z."/>
            <person name="Qiu L."/>
        </authorList>
    </citation>
    <scope>NUCLEOTIDE SEQUENCE [LARGE SCALE GENOMIC DNA]</scope>
    <source>
        <strain evidence="8 9">DHG54</strain>
    </source>
</reference>
<comment type="subcellular location">
    <subcellularLocation>
        <location evidence="1">Membrane</location>
    </subcellularLocation>
</comment>
<evidence type="ECO:0000256" key="6">
    <source>
        <dbReference type="SAM" id="Phobius"/>
    </source>
</evidence>
<dbReference type="GO" id="GO:0007165">
    <property type="term" value="P:signal transduction"/>
    <property type="evidence" value="ECO:0007669"/>
    <property type="project" value="InterPro"/>
</dbReference>
<dbReference type="CDD" id="cd12913">
    <property type="entry name" value="PDC1_MCP_like"/>
    <property type="match status" value="1"/>
</dbReference>
<dbReference type="SUPFAM" id="SSF81606">
    <property type="entry name" value="PP2C-like"/>
    <property type="match status" value="1"/>
</dbReference>
<evidence type="ECO:0000256" key="1">
    <source>
        <dbReference type="ARBA" id="ARBA00004370"/>
    </source>
</evidence>
<organism evidence="8 9">
    <name type="scientific">Dyella solisilvae</name>
    <dbReference type="NCBI Taxonomy" id="1920168"/>
    <lineage>
        <taxon>Bacteria</taxon>
        <taxon>Pseudomonadati</taxon>
        <taxon>Pseudomonadota</taxon>
        <taxon>Gammaproteobacteria</taxon>
        <taxon>Lysobacterales</taxon>
        <taxon>Rhodanobacteraceae</taxon>
        <taxon>Dyella</taxon>
    </lineage>
</organism>
<dbReference type="AlphaFoldDB" id="A0A370K5W8"/>
<dbReference type="GO" id="GO:0016301">
    <property type="term" value="F:kinase activity"/>
    <property type="evidence" value="ECO:0007669"/>
    <property type="project" value="UniProtKB-KW"/>
</dbReference>
<evidence type="ECO:0000259" key="7">
    <source>
        <dbReference type="PROSITE" id="PS50885"/>
    </source>
</evidence>
<dbReference type="GO" id="GO:0016791">
    <property type="term" value="F:phosphatase activity"/>
    <property type="evidence" value="ECO:0007669"/>
    <property type="project" value="TreeGrafter"/>
</dbReference>
<evidence type="ECO:0000313" key="9">
    <source>
        <dbReference type="Proteomes" id="UP000254711"/>
    </source>
</evidence>
<dbReference type="OrthoDB" id="9811749at2"/>
<protein>
    <submittedName>
        <fullName evidence="8">HAMP domain-containing protein</fullName>
    </submittedName>
</protein>
<evidence type="ECO:0000256" key="2">
    <source>
        <dbReference type="ARBA" id="ARBA00022553"/>
    </source>
</evidence>
<dbReference type="Gene3D" id="6.10.340.10">
    <property type="match status" value="1"/>
</dbReference>
<keyword evidence="2" id="KW-0597">Phosphoprotein</keyword>
<dbReference type="CDD" id="cd16936">
    <property type="entry name" value="HATPase_RsbW-like"/>
    <property type="match status" value="1"/>
</dbReference>
<dbReference type="Pfam" id="PF13581">
    <property type="entry name" value="HATPase_c_2"/>
    <property type="match status" value="1"/>
</dbReference>
<dbReference type="Gene3D" id="3.30.565.10">
    <property type="entry name" value="Histidine kinase-like ATPase, C-terminal domain"/>
    <property type="match status" value="1"/>
</dbReference>
<sequence>MVLRSIASRLSLWVLVGSVAVLAIAGSVLFYRVGEQILEQAHGEATALANEAGNRIEQRLARVADTAQTLASVVGSRPEGIEAILRDALERNADLSGLAAAFVPAKDNAPTSPFINRQDDGSLGWRDLRKDDNPYWDKNWFLTGLRCTQGCWQRHFYSQSRKRELVNYSAPIQRDGHTIGLINADVSLDWLGRVLKALIKPAGAYAFVLDDGGAYLAHDNPSMVGQRGQPDLLQALARHEAVRVRLAVAQNPQAGGKAVWIYLAPIEGTRWSFGLAMPEAMIYAGVRQAFVRVLLLGLLALLALAAVTLAVARRTLAPLGTLASRAEYVARGALNFELPAVRYPDEVGRLTHAFDRMRTELALHIETLTRNAKEQQRLASELDIAHQIQTALLPGQHYLDAHCENFELHALLRPARAVGGDLYSYFMLNQRRFCVMVGDVSDKGIPAALFMARTITLAKALAPKAQSPQNLLSMLNLELCRNNDSCMFVSLLCGMLDTFTGELVMASAGHEPPVLCDTDAARFIEFETGAALGLDDEAHYPTRTLRLQPGQTLLLYTDGITEATDRAERMFGAERMLDCLQRSPSRSAADLAAGLLAEVDRFTDGAGQADDITVLALNWHHALANRNAPMLDMSIKASMDEVFDALERCDAALCAHGVTPAVREDVRLVLEELMVNMVQHGHAGSTDRTIDLHMHLGEDAVLIELHHDGQPFDPLQIPMPTLTGDLADAEDVGGLGIHLVRAMASELSYSHDDQGNHLQLRFLHPVSTEPDHDVQPEH</sequence>
<feature type="transmembrane region" description="Helical" evidence="6">
    <location>
        <begin position="12"/>
        <end position="31"/>
    </location>
</feature>
<name>A0A370K5W8_9GAMM</name>
<accession>A0A370K5W8</accession>
<keyword evidence="6" id="KW-0472">Membrane</keyword>
<dbReference type="Pfam" id="PF00672">
    <property type="entry name" value="HAMP"/>
    <property type="match status" value="1"/>
</dbReference>
<dbReference type="Proteomes" id="UP000254711">
    <property type="component" value="Unassembled WGS sequence"/>
</dbReference>
<dbReference type="SUPFAM" id="SSF158472">
    <property type="entry name" value="HAMP domain-like"/>
    <property type="match status" value="1"/>
</dbReference>
<dbReference type="Gene3D" id="3.60.40.10">
    <property type="entry name" value="PPM-type phosphatase domain"/>
    <property type="match status" value="1"/>
</dbReference>
<dbReference type="InterPro" id="IPR003660">
    <property type="entry name" value="HAMP_dom"/>
</dbReference>
<dbReference type="InterPro" id="IPR036457">
    <property type="entry name" value="PPM-type-like_dom_sf"/>
</dbReference>
<dbReference type="GO" id="GO:0016020">
    <property type="term" value="C:membrane"/>
    <property type="evidence" value="ECO:0007669"/>
    <property type="project" value="UniProtKB-SubCell"/>
</dbReference>
<dbReference type="InterPro" id="IPR003594">
    <property type="entry name" value="HATPase_dom"/>
</dbReference>
<keyword evidence="5" id="KW-0378">Hydrolase</keyword>
<dbReference type="InterPro" id="IPR001932">
    <property type="entry name" value="PPM-type_phosphatase-like_dom"/>
</dbReference>
<keyword evidence="6" id="KW-1133">Transmembrane helix</keyword>
<proteinExistence type="predicted"/>
<dbReference type="EMBL" id="QQSY01000003">
    <property type="protein sequence ID" value="RDI98028.1"/>
    <property type="molecule type" value="Genomic_DNA"/>
</dbReference>
<dbReference type="InterPro" id="IPR052016">
    <property type="entry name" value="Bact_Sigma-Reg"/>
</dbReference>